<organism evidence="1 2">
    <name type="scientific">Alloiococcus otitis ATCC 51267</name>
    <dbReference type="NCBI Taxonomy" id="883081"/>
    <lineage>
        <taxon>Bacteria</taxon>
        <taxon>Bacillati</taxon>
        <taxon>Bacillota</taxon>
        <taxon>Bacilli</taxon>
        <taxon>Lactobacillales</taxon>
        <taxon>Carnobacteriaceae</taxon>
        <taxon>Alloiococcus</taxon>
    </lineage>
</organism>
<evidence type="ECO:0000313" key="2">
    <source>
        <dbReference type="Proteomes" id="UP000009875"/>
    </source>
</evidence>
<comment type="caution">
    <text evidence="1">The sequence shown here is derived from an EMBL/GenBank/DDBJ whole genome shotgun (WGS) entry which is preliminary data.</text>
</comment>
<dbReference type="Proteomes" id="UP000009875">
    <property type="component" value="Unassembled WGS sequence"/>
</dbReference>
<dbReference type="CDD" id="cd03311">
    <property type="entry name" value="CIMS_C_terminal_like"/>
    <property type="match status" value="1"/>
</dbReference>
<dbReference type="PATRIC" id="fig|883081.3.peg.1098"/>
<dbReference type="AlphaFoldDB" id="K9ER36"/>
<dbReference type="PANTHER" id="PTHR43844:SF1">
    <property type="entry name" value="METHIONINE SYNTHASE"/>
    <property type="match status" value="1"/>
</dbReference>
<dbReference type="InterPro" id="IPR002629">
    <property type="entry name" value="Met_Synth_C/arc"/>
</dbReference>
<dbReference type="Gene3D" id="3.20.20.210">
    <property type="match status" value="1"/>
</dbReference>
<dbReference type="eggNOG" id="COG0620">
    <property type="taxonomic scope" value="Bacteria"/>
</dbReference>
<evidence type="ECO:0000313" key="1">
    <source>
        <dbReference type="EMBL" id="EKU93347.1"/>
    </source>
</evidence>
<name>K9ER36_9LACT</name>
<keyword evidence="2" id="KW-1185">Reference proteome</keyword>
<dbReference type="STRING" id="883081.HMPREF9698_01095"/>
<reference evidence="1 2" key="1">
    <citation type="submission" date="2012-09" db="EMBL/GenBank/DDBJ databases">
        <title>The Genome Sequence of Alloiococcus otitis ATCC 51267.</title>
        <authorList>
            <consortium name="The Broad Institute Genome Sequencing Platform"/>
            <person name="Earl A."/>
            <person name="Ward D."/>
            <person name="Feldgarden M."/>
            <person name="Gevers D."/>
            <person name="Huys G."/>
            <person name="Walker B."/>
            <person name="Young S.K."/>
            <person name="Zeng Q."/>
            <person name="Gargeya S."/>
            <person name="Fitzgerald M."/>
            <person name="Haas B."/>
            <person name="Abouelleil A."/>
            <person name="Alvarado L."/>
            <person name="Arachchi H.M."/>
            <person name="Berlin A.M."/>
            <person name="Chapman S.B."/>
            <person name="Goldberg J."/>
            <person name="Griggs A."/>
            <person name="Gujja S."/>
            <person name="Hansen M."/>
            <person name="Howarth C."/>
            <person name="Imamovic A."/>
            <person name="Larimer J."/>
            <person name="McCowen C."/>
            <person name="Montmayeur A."/>
            <person name="Murphy C."/>
            <person name="Neiman D."/>
            <person name="Pearson M."/>
            <person name="Priest M."/>
            <person name="Roberts A."/>
            <person name="Saif S."/>
            <person name="Shea T."/>
            <person name="Sisk P."/>
            <person name="Sykes S."/>
            <person name="Wortman J."/>
            <person name="Nusbaum C."/>
            <person name="Birren B."/>
        </authorList>
    </citation>
    <scope>NUCLEOTIDE SEQUENCE [LARGE SCALE GENOMIC DNA]</scope>
    <source>
        <strain evidence="1 2">ATCC 51267</strain>
    </source>
</reference>
<dbReference type="GO" id="GO:0008270">
    <property type="term" value="F:zinc ion binding"/>
    <property type="evidence" value="ECO:0007669"/>
    <property type="project" value="InterPro"/>
</dbReference>
<sequence>MTTSNRFLTVGSLLRPEELLKYRDKIQVAEDISYPFYDYFDGYKEVEDQAVKEVVAKQAEVGIPELTDGEYPRSLWHTDFVWGLNGARRYITDHGYYFRDKDNKESNYETRRDIGTTFDQAIDGKNHPFLDHYRRLRELAPDGADLKLSIPSPSHIYGENIVFDQLQGSYYEGKEEEFRKDLAQAYKDFLDDYKAIGGKTIQLDDCLWELFAEQDHPFIKNKDNFEVRPEDFIDLNNEIIDYGHDLGLKVYTHNCRGNYASRSFSDGTYESISDTFLKNLRYDRFFLEWDDEDRVGSLTALEAFSDRPDTEVVLGLLSSKTDHLDDEDRALSILEEASKYVDKDKLYLSHQCGFASTDIGNELTIDQQWAKIKQGQEIAHKFWGNNLV</sequence>
<accession>K9ER36</accession>
<dbReference type="SUPFAM" id="SSF51726">
    <property type="entry name" value="UROD/MetE-like"/>
    <property type="match status" value="1"/>
</dbReference>
<dbReference type="EMBL" id="AGXA01000021">
    <property type="protein sequence ID" value="EKU93347.1"/>
    <property type="molecule type" value="Genomic_DNA"/>
</dbReference>
<evidence type="ECO:0008006" key="3">
    <source>
        <dbReference type="Google" id="ProtNLM"/>
    </source>
</evidence>
<proteinExistence type="predicted"/>
<dbReference type="GO" id="GO:0009086">
    <property type="term" value="P:methionine biosynthetic process"/>
    <property type="evidence" value="ECO:0007669"/>
    <property type="project" value="InterPro"/>
</dbReference>
<protein>
    <recommendedName>
        <fullName evidence="3">Cobalamin-independent methionine synthase MetE C-terminal/archaeal domain-containing protein</fullName>
    </recommendedName>
</protein>
<dbReference type="HOGENOM" id="CLU_058877_0_0_9"/>
<gene>
    <name evidence="1" type="ORF">HMPREF9698_01095</name>
</gene>
<dbReference type="PANTHER" id="PTHR43844">
    <property type="entry name" value="METHIONINE SYNTHASE"/>
    <property type="match status" value="1"/>
</dbReference>
<dbReference type="InterPro" id="IPR038071">
    <property type="entry name" value="UROD/MetE-like_sf"/>
</dbReference>
<dbReference type="GO" id="GO:0003871">
    <property type="term" value="F:5-methyltetrahydropteroyltriglutamate-homocysteine S-methyltransferase activity"/>
    <property type="evidence" value="ECO:0007669"/>
    <property type="project" value="InterPro"/>
</dbReference>